<feature type="domain" description="3'-5' exoribonuclease Rv2179c-like" evidence="1">
    <location>
        <begin position="2"/>
        <end position="189"/>
    </location>
</feature>
<dbReference type="PATRIC" id="fig|1231377.3.peg.1305"/>
<evidence type="ECO:0000313" key="3">
    <source>
        <dbReference type="Proteomes" id="UP000006787"/>
    </source>
</evidence>
<evidence type="ECO:0000259" key="1">
    <source>
        <dbReference type="Pfam" id="PF16473"/>
    </source>
</evidence>
<dbReference type="eggNOG" id="COG0847">
    <property type="taxonomic scope" value="Bacteria"/>
</dbReference>
<sequence length="204" mass="23430">MDIIVDLETLGTDVDSTVIQIAASEFDITTGKLVGQPFNECVDLHYVPEIKASGSTLKFWLGHPENQKVIRDIVARGESARNSEYQLWNAFFVWLMEKSIECDGKLKLWGNGISFDNMIIKHHLGNDYVGNGRYNQVVKFWNERDARTLVDMYCRKAKISDRDFKNSIPNENKHDAMSDIIWEAKFLSAAYNGLDFKEKQDEEV</sequence>
<dbReference type="EMBL" id="AMQS01000015">
    <property type="protein sequence ID" value="EKF51354.1"/>
    <property type="molecule type" value="Genomic_DNA"/>
</dbReference>
<organism evidence="2 3">
    <name type="scientific">Lactococcus garvieae DCC43</name>
    <dbReference type="NCBI Taxonomy" id="1231377"/>
    <lineage>
        <taxon>Bacteria</taxon>
        <taxon>Bacillati</taxon>
        <taxon>Bacillota</taxon>
        <taxon>Bacilli</taxon>
        <taxon>Lactobacillales</taxon>
        <taxon>Streptococcaceae</taxon>
        <taxon>Lactococcus</taxon>
    </lineage>
</organism>
<dbReference type="Pfam" id="PF16473">
    <property type="entry name" value="Rv2179c-like"/>
    <property type="match status" value="1"/>
</dbReference>
<dbReference type="Gene3D" id="3.30.420.10">
    <property type="entry name" value="Ribonuclease H-like superfamily/Ribonuclease H"/>
    <property type="match status" value="1"/>
</dbReference>
<protein>
    <submittedName>
        <fullName evidence="2">Exodeoxyribonuclease VIII</fullName>
    </submittedName>
</protein>
<dbReference type="GO" id="GO:0003676">
    <property type="term" value="F:nucleic acid binding"/>
    <property type="evidence" value="ECO:0007669"/>
    <property type="project" value="InterPro"/>
</dbReference>
<reference evidence="2 3" key="1">
    <citation type="journal article" date="2012" name="J. Bacteriol.">
        <title>Genome Sequence of the Bacteriocin-Producing Strain Lactococcus garvieae DCC43.</title>
        <authorList>
            <person name="Gabrielsen C."/>
            <person name="Brede D.A."/>
            <person name="Hernandez P.E."/>
            <person name="Nes I.F."/>
            <person name="Diep D.B."/>
        </authorList>
    </citation>
    <scope>NUCLEOTIDE SEQUENCE [LARGE SCALE GENOMIC DNA]</scope>
    <source>
        <strain evidence="2 3">DCC43</strain>
    </source>
</reference>
<comment type="caution">
    <text evidence="2">The sequence shown here is derived from an EMBL/GenBank/DDBJ whole genome shotgun (WGS) entry which is preliminary data.</text>
</comment>
<accession>K2PM41</accession>
<gene>
    <name evidence="2" type="ORF">C426_1308</name>
</gene>
<dbReference type="InterPro" id="IPR036397">
    <property type="entry name" value="RNaseH_sf"/>
</dbReference>
<evidence type="ECO:0000313" key="2">
    <source>
        <dbReference type="EMBL" id="EKF51354.1"/>
    </source>
</evidence>
<dbReference type="InterPro" id="IPR033390">
    <property type="entry name" value="Rv2179c-like"/>
</dbReference>
<dbReference type="RefSeq" id="WP_004260226.1">
    <property type="nucleotide sequence ID" value="NZ_AMQS01000015.1"/>
</dbReference>
<name>K2PM41_9LACT</name>
<dbReference type="InterPro" id="IPR012337">
    <property type="entry name" value="RNaseH-like_sf"/>
</dbReference>
<dbReference type="AlphaFoldDB" id="K2PM41"/>
<dbReference type="SUPFAM" id="SSF53098">
    <property type="entry name" value="Ribonuclease H-like"/>
    <property type="match status" value="1"/>
</dbReference>
<proteinExistence type="predicted"/>
<dbReference type="Proteomes" id="UP000006787">
    <property type="component" value="Unassembled WGS sequence"/>
</dbReference>